<comment type="similarity">
    <text evidence="2 8">Belongs to the type II topoisomerase GyrA/ParC subunit family.</text>
</comment>
<dbReference type="InterPro" id="IPR006691">
    <property type="entry name" value="GyrA/parC_rep"/>
</dbReference>
<accession>A0A2T4VY58</accession>
<evidence type="ECO:0000256" key="9">
    <source>
        <dbReference type="PROSITE-ProRule" id="PRU01384"/>
    </source>
</evidence>
<proteinExistence type="inferred from homology"/>
<evidence type="ECO:0000256" key="2">
    <source>
        <dbReference type="ARBA" id="ARBA00008263"/>
    </source>
</evidence>
<keyword evidence="6 8" id="KW-0238">DNA-binding</keyword>
<dbReference type="InterPro" id="IPR005743">
    <property type="entry name" value="GyrA"/>
</dbReference>
<dbReference type="GO" id="GO:0005524">
    <property type="term" value="F:ATP binding"/>
    <property type="evidence" value="ECO:0007669"/>
    <property type="project" value="UniProtKB-UniRule"/>
</dbReference>
<dbReference type="InterPro" id="IPR035516">
    <property type="entry name" value="Gyrase/topoIV_suA_C"/>
</dbReference>
<keyword evidence="7 8" id="KW-0413">Isomerase</keyword>
<dbReference type="EMBL" id="PSQJ01000002">
    <property type="protein sequence ID" value="PTL86713.1"/>
    <property type="molecule type" value="Genomic_DNA"/>
</dbReference>
<reference evidence="12" key="1">
    <citation type="submission" date="2018-02" db="EMBL/GenBank/DDBJ databases">
        <title>Genome sequence of Candidatus Liberibacter europaeus.</title>
        <authorList>
            <person name="Frampton R.A."/>
            <person name="Thompson S.M."/>
            <person name="David C."/>
            <person name="Addison S.M."/>
            <person name="Smith G.R."/>
        </authorList>
    </citation>
    <scope>NUCLEOTIDE SEQUENCE [LARGE SCALE GENOMIC DNA]</scope>
</reference>
<comment type="catalytic activity">
    <reaction evidence="1 8 9">
        <text>ATP-dependent breakage, passage and rejoining of double-stranded DNA.</text>
        <dbReference type="EC" id="5.6.2.2"/>
    </reaction>
</comment>
<evidence type="ECO:0000256" key="4">
    <source>
        <dbReference type="ARBA" id="ARBA00022840"/>
    </source>
</evidence>
<dbReference type="InterPro" id="IPR013760">
    <property type="entry name" value="Topo_IIA-like_dom_sf"/>
</dbReference>
<dbReference type="Pfam" id="PF03989">
    <property type="entry name" value="DNA_gyraseA_C"/>
    <property type="match status" value="6"/>
</dbReference>
<dbReference type="SUPFAM" id="SSF56719">
    <property type="entry name" value="Type II DNA topoisomerase"/>
    <property type="match status" value="1"/>
</dbReference>
<protein>
    <recommendedName>
        <fullName evidence="8">DNA gyrase subunit A</fullName>
        <ecNumber evidence="8">5.6.2.2</ecNumber>
    </recommendedName>
</protein>
<gene>
    <name evidence="8" type="primary">gyrA</name>
    <name evidence="11" type="ORF">C4617_02545</name>
</gene>
<dbReference type="InterPro" id="IPR013757">
    <property type="entry name" value="Topo_IIA_A_a_sf"/>
</dbReference>
<dbReference type="InterPro" id="IPR050220">
    <property type="entry name" value="Type_II_DNA_Topoisomerases"/>
</dbReference>
<name>A0A2T4VY58_9HYPH</name>
<dbReference type="GO" id="GO:0009330">
    <property type="term" value="C:DNA topoisomerase type II (double strand cut, ATP-hydrolyzing) complex"/>
    <property type="evidence" value="ECO:0007669"/>
    <property type="project" value="TreeGrafter"/>
</dbReference>
<comment type="miscellaneous">
    <text evidence="8">Few gyrases are as efficient as E.coli at forming negative supercoils. Not all organisms have 2 type II topoisomerases; in organisms with a single type II topoisomerase this enzyme also has to decatenate newly replicated chromosomes.</text>
</comment>
<dbReference type="GO" id="GO:0034335">
    <property type="term" value="F:DNA negative supercoiling activity"/>
    <property type="evidence" value="ECO:0007669"/>
    <property type="project" value="UniProtKB-ARBA"/>
</dbReference>
<dbReference type="Proteomes" id="UP000240811">
    <property type="component" value="Unassembled WGS sequence"/>
</dbReference>
<comment type="subcellular location">
    <subcellularLocation>
        <location evidence="8">Cytoplasm</location>
    </subcellularLocation>
</comment>
<evidence type="ECO:0000256" key="5">
    <source>
        <dbReference type="ARBA" id="ARBA00023029"/>
    </source>
</evidence>
<evidence type="ECO:0000259" key="10">
    <source>
        <dbReference type="PROSITE" id="PS52040"/>
    </source>
</evidence>
<keyword evidence="8" id="KW-0963">Cytoplasm</keyword>
<organism evidence="11 12">
    <name type="scientific">Candidatus Liberibacter europaeus</name>
    <dbReference type="NCBI Taxonomy" id="744859"/>
    <lineage>
        <taxon>Bacteria</taxon>
        <taxon>Pseudomonadati</taxon>
        <taxon>Pseudomonadota</taxon>
        <taxon>Alphaproteobacteria</taxon>
        <taxon>Hyphomicrobiales</taxon>
        <taxon>Rhizobiaceae</taxon>
        <taxon>Liberibacter</taxon>
    </lineage>
</organism>
<dbReference type="GO" id="GO:0005694">
    <property type="term" value="C:chromosome"/>
    <property type="evidence" value="ECO:0007669"/>
    <property type="project" value="InterPro"/>
</dbReference>
<dbReference type="Pfam" id="PF00521">
    <property type="entry name" value="DNA_topoisoIV"/>
    <property type="match status" value="1"/>
</dbReference>
<keyword evidence="5 8" id="KW-0799">Topoisomerase</keyword>
<dbReference type="FunFam" id="3.90.199.10:FF:000001">
    <property type="entry name" value="DNA gyrase subunit A"/>
    <property type="match status" value="1"/>
</dbReference>
<dbReference type="GO" id="GO:0005737">
    <property type="term" value="C:cytoplasm"/>
    <property type="evidence" value="ECO:0007669"/>
    <property type="project" value="UniProtKB-SubCell"/>
</dbReference>
<evidence type="ECO:0000256" key="3">
    <source>
        <dbReference type="ARBA" id="ARBA00022741"/>
    </source>
</evidence>
<evidence type="ECO:0000256" key="1">
    <source>
        <dbReference type="ARBA" id="ARBA00000185"/>
    </source>
</evidence>
<dbReference type="PANTHER" id="PTHR43493">
    <property type="entry name" value="DNA GYRASE/TOPOISOMERASE SUBUNIT A"/>
    <property type="match status" value="1"/>
</dbReference>
<evidence type="ECO:0000313" key="11">
    <source>
        <dbReference type="EMBL" id="PTL86713.1"/>
    </source>
</evidence>
<dbReference type="SUPFAM" id="SSF101904">
    <property type="entry name" value="GyrA/ParC C-terminal domain-like"/>
    <property type="match status" value="1"/>
</dbReference>
<keyword evidence="4 8" id="KW-0067">ATP-binding</keyword>
<feature type="short sequence motif" description="GyrA-box" evidence="8">
    <location>
        <begin position="559"/>
        <end position="565"/>
    </location>
</feature>
<dbReference type="CDD" id="cd00187">
    <property type="entry name" value="TOP4c"/>
    <property type="match status" value="1"/>
</dbReference>
<feature type="domain" description="Topo IIA-type catalytic" evidence="10">
    <location>
        <begin position="42"/>
        <end position="538"/>
    </location>
</feature>
<dbReference type="Gene3D" id="3.90.199.10">
    <property type="entry name" value="Topoisomerase II, domain 5"/>
    <property type="match status" value="1"/>
</dbReference>
<dbReference type="EC" id="5.6.2.2" evidence="8"/>
<dbReference type="FunFam" id="1.10.268.10:FF:000001">
    <property type="entry name" value="DNA gyrase subunit A"/>
    <property type="match status" value="1"/>
</dbReference>
<dbReference type="GO" id="GO:0006265">
    <property type="term" value="P:DNA topological change"/>
    <property type="evidence" value="ECO:0007669"/>
    <property type="project" value="UniProtKB-UniRule"/>
</dbReference>
<evidence type="ECO:0000313" key="12">
    <source>
        <dbReference type="Proteomes" id="UP000240811"/>
    </source>
</evidence>
<dbReference type="GO" id="GO:0006261">
    <property type="term" value="P:DNA-templated DNA replication"/>
    <property type="evidence" value="ECO:0007669"/>
    <property type="project" value="UniProtKB-UniRule"/>
</dbReference>
<dbReference type="Gene3D" id="3.30.1360.40">
    <property type="match status" value="1"/>
</dbReference>
<comment type="function">
    <text evidence="8">A type II topoisomerase that negatively supercoils closed circular double-stranded (ds) DNA in an ATP-dependent manner to modulate DNA topology and maintain chromosomes in an underwound state. Negative supercoiling favors strand separation, and DNA replication, transcription, recombination and repair, all of which involve strand separation. Also able to catalyze the interconversion of other topological isomers of dsDNA rings, including catenanes and knotted rings. Type II topoisomerases break and join 2 DNA strands simultaneously in an ATP-dependent manner.</text>
</comment>
<dbReference type="PROSITE" id="PS52040">
    <property type="entry name" value="TOPO_IIA"/>
    <property type="match status" value="1"/>
</dbReference>
<dbReference type="GO" id="GO:0003677">
    <property type="term" value="F:DNA binding"/>
    <property type="evidence" value="ECO:0007669"/>
    <property type="project" value="UniProtKB-UniRule"/>
</dbReference>
<keyword evidence="3 8" id="KW-0547">Nucleotide-binding</keyword>
<dbReference type="SMART" id="SM00434">
    <property type="entry name" value="TOP4c"/>
    <property type="match status" value="1"/>
</dbReference>
<feature type="active site" description="O-(5'-phospho-DNA)-tyrosine intermediate" evidence="8 9">
    <location>
        <position position="130"/>
    </location>
</feature>
<comment type="subunit">
    <text evidence="8">Heterotetramer, composed of two GyrA and two GyrB chains. In the heterotetramer, GyrA contains the active site tyrosine that forms a transient covalent intermediate with DNA, while GyrB binds cofactors and catalyzes ATP hydrolysis.</text>
</comment>
<dbReference type="Gene3D" id="2.120.10.90">
    <property type="entry name" value="DNA gyrase/topoisomerase IV, subunit A, C-terminal"/>
    <property type="match status" value="1"/>
</dbReference>
<dbReference type="FunFam" id="3.30.1360.40:FF:000002">
    <property type="entry name" value="DNA gyrase subunit A"/>
    <property type="match status" value="1"/>
</dbReference>
<dbReference type="NCBIfam" id="NF004043">
    <property type="entry name" value="PRK05560.1"/>
    <property type="match status" value="1"/>
</dbReference>
<comment type="caution">
    <text evidence="11">The sequence shown here is derived from an EMBL/GenBank/DDBJ whole genome shotgun (WGS) entry which is preliminary data.</text>
</comment>
<dbReference type="PANTHER" id="PTHR43493:SF5">
    <property type="entry name" value="DNA GYRASE SUBUNIT A, CHLOROPLASTIC_MITOCHONDRIAL"/>
    <property type="match status" value="1"/>
</dbReference>
<dbReference type="Gene3D" id="1.10.268.10">
    <property type="entry name" value="Topoisomerase, domain 3"/>
    <property type="match status" value="1"/>
</dbReference>
<dbReference type="HAMAP" id="MF_01897">
    <property type="entry name" value="GyrA"/>
    <property type="match status" value="1"/>
</dbReference>
<dbReference type="NCBIfam" id="TIGR01063">
    <property type="entry name" value="gyrA"/>
    <property type="match status" value="1"/>
</dbReference>
<evidence type="ECO:0000256" key="6">
    <source>
        <dbReference type="ARBA" id="ARBA00023125"/>
    </source>
</evidence>
<evidence type="ECO:0000256" key="8">
    <source>
        <dbReference type="HAMAP-Rule" id="MF_01897"/>
    </source>
</evidence>
<dbReference type="AlphaFoldDB" id="A0A2T4VY58"/>
<dbReference type="NCBIfam" id="NF004044">
    <property type="entry name" value="PRK05561.1"/>
    <property type="match status" value="1"/>
</dbReference>
<evidence type="ECO:0000256" key="7">
    <source>
        <dbReference type="ARBA" id="ARBA00023235"/>
    </source>
</evidence>
<dbReference type="InterPro" id="IPR013758">
    <property type="entry name" value="Topo_IIA_A/C_ab"/>
</dbReference>
<dbReference type="InterPro" id="IPR002205">
    <property type="entry name" value="Topo_IIA_dom_A"/>
</dbReference>
<sequence>MNEHIVSSDEKDEKGITSISIVDEMQNSYLSYAMSVIASRALPDVRDGLKTVHRRILFGMMQMGVEWNKKYVKCARISGEVMGKFHPHGNAAIYDSLARMAQDWSLRLLLIDGQGNFGSIDGDPPAAERYTECRLQKAAHFLLDDLDKNTVDFRPNYDGSFQEPVVLSAKFPNLLVNGAGGIAVGMATNIPSHNLGEVIDGCIAVIENPNISLDDLMNIITGPDFPTGAVILGRSGIKSAYETGRGSIVIRGVTHVEKIAGDREQIVVTEIPYQVNKATMLEKIAELVRDKRIVDISDLRDESDRQGYRVVIELKRSASSDVILNQLYRHTSLQSLFSVNMVALTGIKPERFTLKGMLNSFIVFREEVVVRRTKYLLGKARDRAHVLVGLAIAVANLDDVVRIIRFSPNPDSARRELMQRGWRAVDVKDLIDLIDDSSYTIGSNGIIYLSEVQARAILELRLARLTGLGRDDLCDELDKLGGEIKNCLDILSSRSRVLDIIKEEFLHIKDDLGTPRRTKIVEGLLDMEDEDCIVSEDVVVTVSHLGYVKRVPLSVYRAQHRGGKGRSGMTTREEDFVTNLFIVNTHTPVLFFSSLGLVYKEKVWRLPTGSSKARGKALINILPLKQGERITTIMPLPNDESSWGNLDVIFATKFGNVRRNKLSDFTNVKRKGKIAMLLGEGDEIISVETCKEDNDVLLTTKLGKCIRFSVRDVRVFVGRKSTGVRAISLSEGDQVISMAVILHSHADYDERVHYIRLMLARRRLAIVDAENEGIVEDEDSINTDSTLEGKISDSRFEELQSREQFILTVSEKGFGKRTSSYDFRISRRGGQGIRATDITKIDEIGPLVAAFPVNDNDHIILVSDKGTLIRVPVDYIRIAGRATKGVGILSTAKDERVVSVERVSESDIDQLNSVESVDSVGESDIDQ</sequence>